<dbReference type="InterPro" id="IPR055372">
    <property type="entry name" value="CBM96"/>
</dbReference>
<feature type="domain" description="Polysaccharide lyase 8 N-terminal alpha-helical" evidence="9">
    <location>
        <begin position="62"/>
        <end position="387"/>
    </location>
</feature>
<organism evidence="11 12">
    <name type="scientific">Streptomyces beihaiensis</name>
    <dbReference type="NCBI Taxonomy" id="2984495"/>
    <lineage>
        <taxon>Bacteria</taxon>
        <taxon>Bacillati</taxon>
        <taxon>Actinomycetota</taxon>
        <taxon>Actinomycetes</taxon>
        <taxon>Kitasatosporales</taxon>
        <taxon>Streptomycetaceae</taxon>
        <taxon>Streptomyces</taxon>
    </lineage>
</organism>
<evidence type="ECO:0000259" key="8">
    <source>
        <dbReference type="Pfam" id="PF02884"/>
    </source>
</evidence>
<dbReference type="Pfam" id="PF02278">
    <property type="entry name" value="Lyase_8"/>
    <property type="match status" value="1"/>
</dbReference>
<dbReference type="SUPFAM" id="SSF48230">
    <property type="entry name" value="Chondroitin AC/alginate lyase"/>
    <property type="match status" value="1"/>
</dbReference>
<evidence type="ECO:0000256" key="1">
    <source>
        <dbReference type="ARBA" id="ARBA00004613"/>
    </source>
</evidence>
<dbReference type="InterPro" id="IPR006311">
    <property type="entry name" value="TAT_signal"/>
</dbReference>
<feature type="domain" description="Carbohydrate-binding module family 96" evidence="10">
    <location>
        <begin position="824"/>
        <end position="988"/>
    </location>
</feature>
<evidence type="ECO:0000256" key="3">
    <source>
        <dbReference type="ARBA" id="ARBA00022525"/>
    </source>
</evidence>
<reference evidence="11" key="1">
    <citation type="submission" date="2022-10" db="EMBL/GenBank/DDBJ databases">
        <title>Streptomyces beihaiensis sp. nov., a chitin degrading actinobacterium, isolated from shrimp pond soil.</title>
        <authorList>
            <person name="Xie J."/>
            <person name="Shen N."/>
        </authorList>
    </citation>
    <scope>NUCLEOTIDE SEQUENCE</scope>
    <source>
        <strain evidence="11">GXMU-J5</strain>
    </source>
</reference>
<dbReference type="EMBL" id="JAPHNL010000222">
    <property type="protein sequence ID" value="MCX3061584.1"/>
    <property type="molecule type" value="Genomic_DNA"/>
</dbReference>
<dbReference type="Gene3D" id="1.50.10.100">
    <property type="entry name" value="Chondroitin AC/alginate lyase"/>
    <property type="match status" value="1"/>
</dbReference>
<dbReference type="PANTHER" id="PTHR38481">
    <property type="entry name" value="HYALURONATE LYASE"/>
    <property type="match status" value="1"/>
</dbReference>
<feature type="domain" description="Polysaccharide lyase family 8 C-terminal" evidence="8">
    <location>
        <begin position="702"/>
        <end position="765"/>
    </location>
</feature>
<comment type="subcellular location">
    <subcellularLocation>
        <location evidence="1">Secreted</location>
    </subcellularLocation>
</comment>
<dbReference type="SUPFAM" id="SSF74650">
    <property type="entry name" value="Galactose mutarotase-like"/>
    <property type="match status" value="1"/>
</dbReference>
<dbReference type="SUPFAM" id="SSF49863">
    <property type="entry name" value="Hyaluronate lyase-like, C-terminal domain"/>
    <property type="match status" value="1"/>
</dbReference>
<evidence type="ECO:0000259" key="7">
    <source>
        <dbReference type="Pfam" id="PF02278"/>
    </source>
</evidence>
<protein>
    <submittedName>
        <fullName evidence="11">DNRLRE domain-containing protein</fullName>
    </submittedName>
</protein>
<dbReference type="InterPro" id="IPR038970">
    <property type="entry name" value="Lyase_8"/>
</dbReference>
<dbReference type="RefSeq" id="WP_266601058.1">
    <property type="nucleotide sequence ID" value="NZ_JAPHNL010000222.1"/>
</dbReference>
<name>A0ABT3TX11_9ACTN</name>
<gene>
    <name evidence="11" type="ORF">OFY01_17810</name>
</gene>
<dbReference type="NCBIfam" id="NF033679">
    <property type="entry name" value="DNRLRE_dom"/>
    <property type="match status" value="1"/>
</dbReference>
<dbReference type="InterPro" id="IPR012970">
    <property type="entry name" value="Lyase_8_alpha_N"/>
</dbReference>
<comment type="similarity">
    <text evidence="2">Belongs to the polysaccharide lyase 8 family.</text>
</comment>
<dbReference type="InterPro" id="IPR003159">
    <property type="entry name" value="Lyase_8_central_dom"/>
</dbReference>
<dbReference type="InterPro" id="IPR014718">
    <property type="entry name" value="GH-type_carb-bd"/>
</dbReference>
<dbReference type="PROSITE" id="PS51318">
    <property type="entry name" value="TAT"/>
    <property type="match status" value="1"/>
</dbReference>
<dbReference type="Pfam" id="PF02884">
    <property type="entry name" value="Lyase_8_C"/>
    <property type="match status" value="1"/>
</dbReference>
<dbReference type="Proteomes" id="UP001163064">
    <property type="component" value="Unassembled WGS sequence"/>
</dbReference>
<keyword evidence="4" id="KW-0732">Signal</keyword>
<keyword evidence="12" id="KW-1185">Reference proteome</keyword>
<keyword evidence="5" id="KW-0456">Lyase</keyword>
<evidence type="ECO:0000259" key="9">
    <source>
        <dbReference type="Pfam" id="PF08124"/>
    </source>
</evidence>
<evidence type="ECO:0000313" key="11">
    <source>
        <dbReference type="EMBL" id="MCX3061584.1"/>
    </source>
</evidence>
<dbReference type="InterPro" id="IPR011071">
    <property type="entry name" value="Lyase_8-like_C"/>
</dbReference>
<dbReference type="Gene3D" id="2.60.220.10">
    <property type="entry name" value="Polysaccharide lyase family 8-like, C-terminal"/>
    <property type="match status" value="1"/>
</dbReference>
<comment type="caution">
    <text evidence="11">The sequence shown here is derived from an EMBL/GenBank/DDBJ whole genome shotgun (WGS) entry which is preliminary data.</text>
</comment>
<evidence type="ECO:0000256" key="5">
    <source>
        <dbReference type="ARBA" id="ARBA00023239"/>
    </source>
</evidence>
<dbReference type="Pfam" id="PF08124">
    <property type="entry name" value="Lyase_8_N"/>
    <property type="match status" value="1"/>
</dbReference>
<feature type="domain" description="Polysaccharide lyase family 8 central" evidence="7">
    <location>
        <begin position="434"/>
        <end position="687"/>
    </location>
</feature>
<dbReference type="InterPro" id="IPR011013">
    <property type="entry name" value="Gal_mutarotase_sf_dom"/>
</dbReference>
<dbReference type="Gene3D" id="2.70.98.10">
    <property type="match status" value="1"/>
</dbReference>
<sequence length="992" mass="103220">MNAAGHHRGHGQEHSPSPRPLSRRRLLQLGASGTALAAAAPWLLPSAEAWAADTYDGMRATWLRLLTGSGFDAASAPFSTALATLGSEASTYQNSMSASGTSSLWSDLPIGSVSAHMTASYTRLRTMALAYVQPGTGLTGDSTLRSDIVTGLDWMSANAYRPAGTTYDNWWDWQIGSPEALLDLCTLVYSQLTSSQIGTCTAAIDTYVPDSAVSSYDGTSTGANRVDLCRVLALRGVIGKDSAKIATARTALSPVFPYVITGDGLYADGSFVQHTYVPYTGGYGVVLIDGLSKLLTLLAGTTWAITDPAVQNLFSAVTDSYAPFLYNGLVMDGVSGRGISRGYWRTTNAYLESDQTRGHGLVAAVLRLAESGAPSSAQAGTWKSMVKGWIQRDYYLSYLDDVSLGIPELARAQAVLDDSTVSAAPEPVGSQVFGMDRAVHRRPGWAAQISMCSSRTTFYEHGNGENLKGWHQNSGMLYWYGDTYGNGQYSDHFWPTVDPYRLPGTTVSTLALADAAGGAWGGSHPDATWAGGATDGTYSAVGQDVRGLNSTLAGKKSWFCLDDSIMCLGAGITSSDGTTVQTTVDNRNLGANNHQDFTVDGTVQPSTLGWSHTFTGCGYMAINGMGAWVFPGGATVDVKREARTAAWSDINTNSSTTPYTRNYVTMWFDHGTDPADADYSYLLMPGATPAQAAARAASPTATVLSNTATVQAVTDSSAGLTMANFFAAGTAGPITVSAPCSVLVKESGGTMTVAVADPSRASSTVEVTVARSGYAAVTDTSGVTVLSTSGAVRLLAEVGGTRGASRTATLTTSGSAVSRTASLLPATAAAYVRDGSYATDNYGDLATLVVKNVNSSGSGYDRQSLLKFDVSGLTGTVSRAILWAYGNVEDSGGDQTTVQAFALTSDGWSETGVTWNTRPALGAALGTGMVSTAYDWVGLDVTSAVAAAMPSAGGDGTVALAIWEPLNKAGLATILHGRAAGGNTPVLEAITT</sequence>
<dbReference type="CDD" id="cd01083">
    <property type="entry name" value="GAG_Lyase"/>
    <property type="match status" value="1"/>
</dbReference>
<accession>A0ABT3TX11</accession>
<keyword evidence="3" id="KW-0964">Secreted</keyword>
<evidence type="ECO:0000256" key="6">
    <source>
        <dbReference type="SAM" id="MobiDB-lite"/>
    </source>
</evidence>
<dbReference type="InterPro" id="IPR008929">
    <property type="entry name" value="Chondroitin_lyas"/>
</dbReference>
<dbReference type="InterPro" id="IPR004103">
    <property type="entry name" value="Lyase_8_C"/>
</dbReference>
<dbReference type="Pfam" id="PF24517">
    <property type="entry name" value="CBM96"/>
    <property type="match status" value="1"/>
</dbReference>
<evidence type="ECO:0000259" key="10">
    <source>
        <dbReference type="Pfam" id="PF24517"/>
    </source>
</evidence>
<feature type="region of interest" description="Disordered" evidence="6">
    <location>
        <begin position="1"/>
        <end position="21"/>
    </location>
</feature>
<proteinExistence type="inferred from homology"/>
<evidence type="ECO:0000313" key="12">
    <source>
        <dbReference type="Proteomes" id="UP001163064"/>
    </source>
</evidence>
<evidence type="ECO:0000256" key="2">
    <source>
        <dbReference type="ARBA" id="ARBA00006699"/>
    </source>
</evidence>
<dbReference type="PANTHER" id="PTHR38481:SF1">
    <property type="entry name" value="HYALURONATE LYASE"/>
    <property type="match status" value="1"/>
</dbReference>
<evidence type="ECO:0000256" key="4">
    <source>
        <dbReference type="ARBA" id="ARBA00022729"/>
    </source>
</evidence>